<evidence type="ECO:0000256" key="4">
    <source>
        <dbReference type="SAM" id="MobiDB-lite"/>
    </source>
</evidence>
<dbReference type="GO" id="GO:0008270">
    <property type="term" value="F:zinc ion binding"/>
    <property type="evidence" value="ECO:0007669"/>
    <property type="project" value="UniProtKB-KW"/>
</dbReference>
<dbReference type="GeneID" id="5891578"/>
<evidence type="ECO:0000256" key="2">
    <source>
        <dbReference type="ARBA" id="ARBA00022771"/>
    </source>
</evidence>
<feature type="compositionally biased region" description="Low complexity" evidence="4">
    <location>
        <begin position="203"/>
        <end position="213"/>
    </location>
</feature>
<dbReference type="SMART" id="SM00547">
    <property type="entry name" value="ZnF_RBZ"/>
    <property type="match status" value="1"/>
</dbReference>
<dbReference type="InterPro" id="IPR001876">
    <property type="entry name" value="Znf_RanBP2"/>
</dbReference>
<dbReference type="SUPFAM" id="SSF90209">
    <property type="entry name" value="Ran binding protein zinc finger-like"/>
    <property type="match status" value="1"/>
</dbReference>
<dbReference type="EMBL" id="CH991553">
    <property type="protein sequence ID" value="EDQ88764.1"/>
    <property type="molecule type" value="Genomic_DNA"/>
</dbReference>
<feature type="region of interest" description="Disordered" evidence="4">
    <location>
        <begin position="162"/>
        <end position="279"/>
    </location>
</feature>
<name>A9V183_MONBE</name>
<dbReference type="KEGG" id="mbr:MONBRDRAFT_26052"/>
<keyword evidence="1" id="KW-0479">Metal-binding</keyword>
<evidence type="ECO:0000313" key="7">
    <source>
        <dbReference type="Proteomes" id="UP000001357"/>
    </source>
</evidence>
<keyword evidence="7" id="KW-1185">Reference proteome</keyword>
<sequence>MQQTLSTDAMPAANMPCTANGPANQNQGRPLKHNGQAFKSGDWICPGCGNHNFSKRRICHNAKCRHDRQSTPGLGVAPPSSEELQQATSTFNNAAATNNTAPALRLPTPNPHQTQPSLTHPLAQSQAELLPQLRALTGLPADASEETILTALLIQRTQALHGQAPQSQQQQQQQQQQRHQQHQIRQRSASPSQSVRHRPNPAAPSAWSSWSNPGLDHPTYHHGAMTPEPHPSWDTNSRSQSAPKHAARNIFDWASSENEPSGPSPLLEQHGDLSIENDSPLPADLLRALSPWPDTGSITNTPWSPSLPSDMASPLKWNSEASVPYATDPTDSWNRPESPTLRVANPSPLDMGLHFTAQPVQAGLAQPATSSHSSSEKALQMNASSVPFYPSPNLGQLASRRPYRTSHCAAFPVHQTYSWSAVA</sequence>
<evidence type="ECO:0000313" key="6">
    <source>
        <dbReference type="EMBL" id="EDQ88764.1"/>
    </source>
</evidence>
<feature type="domain" description="RanBP2-type" evidence="5">
    <location>
        <begin position="41"/>
        <end position="67"/>
    </location>
</feature>
<evidence type="ECO:0000259" key="5">
    <source>
        <dbReference type="SMART" id="SM00547"/>
    </source>
</evidence>
<dbReference type="InterPro" id="IPR036443">
    <property type="entry name" value="Znf_RanBP2_sf"/>
</dbReference>
<dbReference type="Gene3D" id="4.10.1060.10">
    <property type="entry name" value="Zinc finger, RanBP2-type"/>
    <property type="match status" value="1"/>
</dbReference>
<feature type="compositionally biased region" description="Low complexity" evidence="4">
    <location>
        <begin position="162"/>
        <end position="178"/>
    </location>
</feature>
<protein>
    <recommendedName>
        <fullName evidence="5">RanBP2-type domain-containing protein</fullName>
    </recommendedName>
</protein>
<reference evidence="6 7" key="1">
    <citation type="journal article" date="2008" name="Nature">
        <title>The genome of the choanoflagellate Monosiga brevicollis and the origin of metazoans.</title>
        <authorList>
            <consortium name="JGI Sequencing"/>
            <person name="King N."/>
            <person name="Westbrook M.J."/>
            <person name="Young S.L."/>
            <person name="Kuo A."/>
            <person name="Abedin M."/>
            <person name="Chapman J."/>
            <person name="Fairclough S."/>
            <person name="Hellsten U."/>
            <person name="Isogai Y."/>
            <person name="Letunic I."/>
            <person name="Marr M."/>
            <person name="Pincus D."/>
            <person name="Putnam N."/>
            <person name="Rokas A."/>
            <person name="Wright K.J."/>
            <person name="Zuzow R."/>
            <person name="Dirks W."/>
            <person name="Good M."/>
            <person name="Goodstein D."/>
            <person name="Lemons D."/>
            <person name="Li W."/>
            <person name="Lyons J.B."/>
            <person name="Morris A."/>
            <person name="Nichols S."/>
            <person name="Richter D.J."/>
            <person name="Salamov A."/>
            <person name="Bork P."/>
            <person name="Lim W.A."/>
            <person name="Manning G."/>
            <person name="Miller W.T."/>
            <person name="McGinnis W."/>
            <person name="Shapiro H."/>
            <person name="Tjian R."/>
            <person name="Grigoriev I.V."/>
            <person name="Rokhsar D."/>
        </authorList>
    </citation>
    <scope>NUCLEOTIDE SEQUENCE [LARGE SCALE GENOMIC DNA]</scope>
    <source>
        <strain evidence="7">MX1 / ATCC 50154</strain>
    </source>
</reference>
<keyword evidence="2" id="KW-0863">Zinc-finger</keyword>
<dbReference type="AlphaFoldDB" id="A9V183"/>
<dbReference type="RefSeq" id="XP_001746377.1">
    <property type="nucleotide sequence ID" value="XM_001746325.1"/>
</dbReference>
<gene>
    <name evidence="6" type="ORF">MONBRDRAFT_26052</name>
</gene>
<dbReference type="Proteomes" id="UP000001357">
    <property type="component" value="Unassembled WGS sequence"/>
</dbReference>
<feature type="compositionally biased region" description="Polar residues" evidence="4">
    <location>
        <begin position="111"/>
        <end position="121"/>
    </location>
</feature>
<dbReference type="InParanoid" id="A9V183"/>
<feature type="compositionally biased region" description="Polar residues" evidence="4">
    <location>
        <begin position="233"/>
        <end position="242"/>
    </location>
</feature>
<keyword evidence="3" id="KW-0862">Zinc</keyword>
<feature type="region of interest" description="Disordered" evidence="4">
    <location>
        <begin position="101"/>
        <end position="121"/>
    </location>
</feature>
<accession>A9V183</accession>
<evidence type="ECO:0000256" key="3">
    <source>
        <dbReference type="ARBA" id="ARBA00022833"/>
    </source>
</evidence>
<proteinExistence type="predicted"/>
<evidence type="ECO:0000256" key="1">
    <source>
        <dbReference type="ARBA" id="ARBA00022723"/>
    </source>
</evidence>
<organism evidence="6 7">
    <name type="scientific">Monosiga brevicollis</name>
    <name type="common">Choanoflagellate</name>
    <dbReference type="NCBI Taxonomy" id="81824"/>
    <lineage>
        <taxon>Eukaryota</taxon>
        <taxon>Choanoflagellata</taxon>
        <taxon>Craspedida</taxon>
        <taxon>Salpingoecidae</taxon>
        <taxon>Monosiga</taxon>
    </lineage>
</organism>